<evidence type="ECO:0000256" key="7">
    <source>
        <dbReference type="HAMAP-Rule" id="MF_00607"/>
    </source>
</evidence>
<evidence type="ECO:0000256" key="4">
    <source>
        <dbReference type="ARBA" id="ARBA00022679"/>
    </source>
</evidence>
<feature type="binding site" evidence="7 8">
    <location>
        <position position="137"/>
    </location>
    <ligand>
        <name>S-adenosyl-L-methionine</name>
        <dbReference type="ChEBI" id="CHEBI:59789"/>
    </ligand>
</feature>
<feature type="binding site" evidence="7 8">
    <location>
        <position position="100"/>
    </location>
    <ligand>
        <name>S-adenosyl-L-methionine</name>
        <dbReference type="ChEBI" id="CHEBI:59789"/>
    </ligand>
</feature>
<evidence type="ECO:0000256" key="5">
    <source>
        <dbReference type="ARBA" id="ARBA00022691"/>
    </source>
</evidence>
<dbReference type="PANTHER" id="PTHR11727">
    <property type="entry name" value="DIMETHYLADENOSINE TRANSFERASE"/>
    <property type="match status" value="1"/>
</dbReference>
<name>A0A1F5CB17_9BACT</name>
<evidence type="ECO:0000256" key="8">
    <source>
        <dbReference type="PROSITE-ProRule" id="PRU01026"/>
    </source>
</evidence>
<reference evidence="10 11" key="1">
    <citation type="journal article" date="2016" name="Nat. Commun.">
        <title>Thousands of microbial genomes shed light on interconnected biogeochemical processes in an aquifer system.</title>
        <authorList>
            <person name="Anantharaman K."/>
            <person name="Brown C.T."/>
            <person name="Hug L.A."/>
            <person name="Sharon I."/>
            <person name="Castelle C.J."/>
            <person name="Probst A.J."/>
            <person name="Thomas B.C."/>
            <person name="Singh A."/>
            <person name="Wilkins M.J."/>
            <person name="Karaoz U."/>
            <person name="Brodie E.L."/>
            <person name="Williams K.H."/>
            <person name="Hubbard S.S."/>
            <person name="Banfield J.F."/>
        </authorList>
    </citation>
    <scope>NUCLEOTIDE SEQUENCE [LARGE SCALE GENOMIC DNA]</scope>
</reference>
<dbReference type="HAMAP" id="MF_00607">
    <property type="entry name" value="16SrRNA_methyltr_A"/>
    <property type="match status" value="1"/>
</dbReference>
<feature type="binding site" evidence="7 8">
    <location>
        <position position="75"/>
    </location>
    <ligand>
        <name>S-adenosyl-L-methionine</name>
        <dbReference type="ChEBI" id="CHEBI:59789"/>
    </ligand>
</feature>
<evidence type="ECO:0000313" key="10">
    <source>
        <dbReference type="EMBL" id="OGD40054.1"/>
    </source>
</evidence>
<sequence>MDLTNRTDIKNLLEKYGAKPEKYLGQHFLLSKRALRQMVGAADIQKSDTIVEIGPGLGVLTQELAKTGARVIAIEKDILMNKILQETLADDKNASVTQADARKINWDDISTLCPQIRVGPTYEARPTRQCKYKIVANLPYNIANFLIRNWLESKNQPERIVVMVQKEVARRICPPTPRLRRAGAKQPKMNLLAVSVQFFAEAKIINYVPAEVFWPKPKVDSAILLITPYSKGRNNSPWQIIAAQSEKFKKRFFEILKAGFSQPRKQLAGNLVKKLPSLRSGASAGKKISREKIITIFKDLDISEKTRAENLSIDNWILLTKNI</sequence>
<keyword evidence="4 7" id="KW-0808">Transferase</keyword>
<keyword evidence="2 7" id="KW-0698">rRNA processing</keyword>
<dbReference type="AlphaFoldDB" id="A0A1F5CB17"/>
<evidence type="ECO:0000259" key="9">
    <source>
        <dbReference type="SMART" id="SM00650"/>
    </source>
</evidence>
<organism evidence="10 11">
    <name type="scientific">Candidatus Azambacteria bacterium RIFCSPLOWO2_02_FULL_44_14</name>
    <dbReference type="NCBI Taxonomy" id="1797306"/>
    <lineage>
        <taxon>Bacteria</taxon>
        <taxon>Candidatus Azamiibacteriota</taxon>
    </lineage>
</organism>
<feature type="binding site" evidence="7 8">
    <location>
        <position position="27"/>
    </location>
    <ligand>
        <name>S-adenosyl-L-methionine</name>
        <dbReference type="ChEBI" id="CHEBI:59789"/>
    </ligand>
</feature>
<dbReference type="CDD" id="cd02440">
    <property type="entry name" value="AdoMet_MTases"/>
    <property type="match status" value="1"/>
</dbReference>
<evidence type="ECO:0000256" key="3">
    <source>
        <dbReference type="ARBA" id="ARBA00022603"/>
    </source>
</evidence>
<dbReference type="GO" id="GO:0005829">
    <property type="term" value="C:cytosol"/>
    <property type="evidence" value="ECO:0007669"/>
    <property type="project" value="TreeGrafter"/>
</dbReference>
<dbReference type="Pfam" id="PF00398">
    <property type="entry name" value="RrnaAD"/>
    <property type="match status" value="1"/>
</dbReference>
<evidence type="ECO:0000256" key="2">
    <source>
        <dbReference type="ARBA" id="ARBA00022552"/>
    </source>
</evidence>
<dbReference type="GO" id="GO:0003723">
    <property type="term" value="F:RNA binding"/>
    <property type="evidence" value="ECO:0007669"/>
    <property type="project" value="UniProtKB-UniRule"/>
</dbReference>
<gene>
    <name evidence="7" type="primary">rsmA</name>
    <name evidence="7" type="synonym">ksgA</name>
    <name evidence="10" type="ORF">A3I30_02405</name>
</gene>
<dbReference type="SUPFAM" id="SSF53335">
    <property type="entry name" value="S-adenosyl-L-methionine-dependent methyltransferases"/>
    <property type="match status" value="1"/>
</dbReference>
<dbReference type="InterPro" id="IPR020598">
    <property type="entry name" value="rRNA_Ade_methylase_Trfase_N"/>
</dbReference>
<evidence type="ECO:0000256" key="1">
    <source>
        <dbReference type="ARBA" id="ARBA00022490"/>
    </source>
</evidence>
<accession>A0A1F5CB17</accession>
<dbReference type="InterPro" id="IPR029063">
    <property type="entry name" value="SAM-dependent_MTases_sf"/>
</dbReference>
<protein>
    <recommendedName>
        <fullName evidence="7">Ribosomal RNA small subunit methyltransferase A</fullName>
        <ecNumber evidence="7">2.1.1.182</ecNumber>
    </recommendedName>
    <alternativeName>
        <fullName evidence="7">16S rRNA (adenine(1518)-N(6)/adenine(1519)-N(6))-dimethyltransferase</fullName>
    </alternativeName>
    <alternativeName>
        <fullName evidence="7">16S rRNA dimethyladenosine transferase</fullName>
    </alternativeName>
    <alternativeName>
        <fullName evidence="7">16S rRNA dimethylase</fullName>
    </alternativeName>
    <alternativeName>
        <fullName evidence="7">S-adenosylmethionine-6-N', N'-adenosyl(rRNA) dimethyltransferase</fullName>
    </alternativeName>
</protein>
<comment type="similarity">
    <text evidence="7">Belongs to the class I-like SAM-binding methyltransferase superfamily. rRNA adenine N(6)-methyltransferase family. RsmA subfamily.</text>
</comment>
<dbReference type="NCBIfam" id="TIGR00755">
    <property type="entry name" value="ksgA"/>
    <property type="match status" value="1"/>
</dbReference>
<proteinExistence type="inferred from homology"/>
<dbReference type="Proteomes" id="UP000177197">
    <property type="component" value="Unassembled WGS sequence"/>
</dbReference>
<dbReference type="InterPro" id="IPR023165">
    <property type="entry name" value="rRNA_Ade_diMease-like_C"/>
</dbReference>
<dbReference type="GO" id="GO:0052908">
    <property type="term" value="F:16S rRNA (adenine(1518)-N(6)/adenine(1519)-N(6))-dimethyltransferase activity"/>
    <property type="evidence" value="ECO:0007669"/>
    <property type="project" value="UniProtKB-EC"/>
</dbReference>
<feature type="domain" description="Ribosomal RNA adenine methylase transferase N-terminal" evidence="9">
    <location>
        <begin position="34"/>
        <end position="230"/>
    </location>
</feature>
<dbReference type="PANTHER" id="PTHR11727:SF7">
    <property type="entry name" value="DIMETHYLADENOSINE TRANSFERASE-RELATED"/>
    <property type="match status" value="1"/>
</dbReference>
<dbReference type="InterPro" id="IPR011530">
    <property type="entry name" value="rRNA_adenine_dimethylase"/>
</dbReference>
<keyword evidence="6 7" id="KW-0694">RNA-binding</keyword>
<dbReference type="Gene3D" id="1.10.8.100">
    <property type="entry name" value="Ribosomal RNA adenine dimethylase-like, domain 2"/>
    <property type="match status" value="1"/>
</dbReference>
<comment type="function">
    <text evidence="7">Specifically dimethylates two adjacent adenosines (A1518 and A1519) in the loop of a conserved hairpin near the 3'-end of 16S rRNA in the 30S particle. May play a critical role in biogenesis of 30S subunits.</text>
</comment>
<feature type="binding site" evidence="7 8">
    <location>
        <position position="54"/>
    </location>
    <ligand>
        <name>S-adenosyl-L-methionine</name>
        <dbReference type="ChEBI" id="CHEBI:59789"/>
    </ligand>
</feature>
<keyword evidence="1 7" id="KW-0963">Cytoplasm</keyword>
<dbReference type="SMART" id="SM00650">
    <property type="entry name" value="rADc"/>
    <property type="match status" value="1"/>
</dbReference>
<dbReference type="PROSITE" id="PS01131">
    <property type="entry name" value="RRNA_A_DIMETH"/>
    <property type="match status" value="1"/>
</dbReference>
<comment type="caution">
    <text evidence="10">The sequence shown here is derived from an EMBL/GenBank/DDBJ whole genome shotgun (WGS) entry which is preliminary data.</text>
</comment>
<dbReference type="InterPro" id="IPR001737">
    <property type="entry name" value="KsgA/Erm"/>
</dbReference>
<dbReference type="PROSITE" id="PS51689">
    <property type="entry name" value="SAM_RNA_A_N6_MT"/>
    <property type="match status" value="1"/>
</dbReference>
<keyword evidence="3 7" id="KW-0489">Methyltransferase</keyword>
<comment type="subcellular location">
    <subcellularLocation>
        <location evidence="7">Cytoplasm</location>
    </subcellularLocation>
</comment>
<feature type="binding site" evidence="7 8">
    <location>
        <position position="29"/>
    </location>
    <ligand>
        <name>S-adenosyl-L-methionine</name>
        <dbReference type="ChEBI" id="CHEBI:59789"/>
    </ligand>
</feature>
<keyword evidence="5 7" id="KW-0949">S-adenosyl-L-methionine</keyword>
<dbReference type="InterPro" id="IPR020596">
    <property type="entry name" value="rRNA_Ade_Mease_Trfase_CS"/>
</dbReference>
<evidence type="ECO:0000313" key="11">
    <source>
        <dbReference type="Proteomes" id="UP000177197"/>
    </source>
</evidence>
<dbReference type="EMBL" id="MEYV01000013">
    <property type="protein sequence ID" value="OGD40054.1"/>
    <property type="molecule type" value="Genomic_DNA"/>
</dbReference>
<dbReference type="EC" id="2.1.1.182" evidence="7"/>
<evidence type="ECO:0000256" key="6">
    <source>
        <dbReference type="ARBA" id="ARBA00022884"/>
    </source>
</evidence>
<comment type="catalytic activity">
    <reaction evidence="7">
        <text>adenosine(1518)/adenosine(1519) in 16S rRNA + 4 S-adenosyl-L-methionine = N(6)-dimethyladenosine(1518)/N(6)-dimethyladenosine(1519) in 16S rRNA + 4 S-adenosyl-L-homocysteine + 4 H(+)</text>
        <dbReference type="Rhea" id="RHEA:19609"/>
        <dbReference type="Rhea" id="RHEA-COMP:10232"/>
        <dbReference type="Rhea" id="RHEA-COMP:10233"/>
        <dbReference type="ChEBI" id="CHEBI:15378"/>
        <dbReference type="ChEBI" id="CHEBI:57856"/>
        <dbReference type="ChEBI" id="CHEBI:59789"/>
        <dbReference type="ChEBI" id="CHEBI:74411"/>
        <dbReference type="ChEBI" id="CHEBI:74493"/>
        <dbReference type="EC" id="2.1.1.182"/>
    </reaction>
</comment>
<dbReference type="Gene3D" id="3.40.50.150">
    <property type="entry name" value="Vaccinia Virus protein VP39"/>
    <property type="match status" value="1"/>
</dbReference>